<feature type="compositionally biased region" description="Polar residues" evidence="5">
    <location>
        <begin position="294"/>
        <end position="303"/>
    </location>
</feature>
<evidence type="ECO:0000313" key="9">
    <source>
        <dbReference type="Proteomes" id="UP000030428"/>
    </source>
</evidence>
<dbReference type="Gene3D" id="2.60.40.2080">
    <property type="match status" value="1"/>
</dbReference>
<keyword evidence="2" id="KW-0964">Secreted</keyword>
<reference evidence="8 9" key="1">
    <citation type="journal article" date="2016" name="Front. Microbiol.">
        <title>Single-Cell (Meta-)Genomics of a Dimorphic Candidatus Thiomargarita nelsonii Reveals Genomic Plasticity.</title>
        <authorList>
            <person name="Flood B.E."/>
            <person name="Fliss P."/>
            <person name="Jones D.S."/>
            <person name="Dick G.J."/>
            <person name="Jain S."/>
            <person name="Kaster A.K."/>
            <person name="Winkel M."/>
            <person name="Mussmann M."/>
            <person name="Bailey J."/>
        </authorList>
    </citation>
    <scope>NUCLEOTIDE SEQUENCE [LARGE SCALE GENOMIC DNA]</scope>
    <source>
        <strain evidence="8">Hydrate Ridge</strain>
    </source>
</reference>
<dbReference type="Pfam" id="PF00801">
    <property type="entry name" value="PKD"/>
    <property type="match status" value="1"/>
</dbReference>
<feature type="compositionally biased region" description="Acidic residues" evidence="5">
    <location>
        <begin position="304"/>
        <end position="313"/>
    </location>
</feature>
<feature type="signal peptide" evidence="6">
    <location>
        <begin position="1"/>
        <end position="22"/>
    </location>
</feature>
<dbReference type="SUPFAM" id="SSF49299">
    <property type="entry name" value="PKD domain"/>
    <property type="match status" value="1"/>
</dbReference>
<dbReference type="InterPro" id="IPR037221">
    <property type="entry name" value="H-type_lectin_dom_sf"/>
</dbReference>
<dbReference type="Gene3D" id="4.10.1080.10">
    <property type="entry name" value="TSP type-3 repeat"/>
    <property type="match status" value="1"/>
</dbReference>
<dbReference type="EMBL" id="JSZA02000200">
    <property type="protein sequence ID" value="TGO02175.1"/>
    <property type="molecule type" value="Genomic_DNA"/>
</dbReference>
<keyword evidence="9" id="KW-1185">Reference proteome</keyword>
<dbReference type="PANTHER" id="PTHR37467">
    <property type="entry name" value="EXPORTED CALCIUM-BINDING GLYCOPROTEIN-RELATED"/>
    <property type="match status" value="1"/>
</dbReference>
<dbReference type="InterPro" id="IPR013783">
    <property type="entry name" value="Ig-like_fold"/>
</dbReference>
<dbReference type="InterPro" id="IPR053180">
    <property type="entry name" value="Ca-binding_acidic-repeat"/>
</dbReference>
<feature type="non-terminal residue" evidence="8">
    <location>
        <position position="1243"/>
    </location>
</feature>
<accession>A0A4E0QSB0</accession>
<evidence type="ECO:0000256" key="6">
    <source>
        <dbReference type="SAM" id="SignalP"/>
    </source>
</evidence>
<dbReference type="InterPro" id="IPR059100">
    <property type="entry name" value="TSP3_bac"/>
</dbReference>
<comment type="caution">
    <text evidence="8">The sequence shown here is derived from an EMBL/GenBank/DDBJ whole genome shotgun (WGS) entry which is preliminary data.</text>
</comment>
<dbReference type="InterPro" id="IPR035986">
    <property type="entry name" value="PKD_dom_sf"/>
</dbReference>
<evidence type="ECO:0000256" key="1">
    <source>
        <dbReference type="ARBA" id="ARBA00004613"/>
    </source>
</evidence>
<dbReference type="SUPFAM" id="SSF103647">
    <property type="entry name" value="TSP type-3 repeat"/>
    <property type="match status" value="1"/>
</dbReference>
<organism evidence="8 9">
    <name type="scientific">Candidatus Thiomargarita nelsonii</name>
    <dbReference type="NCBI Taxonomy" id="1003181"/>
    <lineage>
        <taxon>Bacteria</taxon>
        <taxon>Pseudomonadati</taxon>
        <taxon>Pseudomonadota</taxon>
        <taxon>Gammaproteobacteria</taxon>
        <taxon>Thiotrichales</taxon>
        <taxon>Thiotrichaceae</taxon>
        <taxon>Thiomargarita</taxon>
    </lineage>
</organism>
<protein>
    <recommendedName>
        <fullName evidence="7">PKD domain-containing protein</fullName>
    </recommendedName>
</protein>
<evidence type="ECO:0000256" key="2">
    <source>
        <dbReference type="ARBA" id="ARBA00022525"/>
    </source>
</evidence>
<evidence type="ECO:0000259" key="7">
    <source>
        <dbReference type="PROSITE" id="PS50093"/>
    </source>
</evidence>
<dbReference type="InterPro" id="IPR022409">
    <property type="entry name" value="PKD/Chitinase_dom"/>
</dbReference>
<dbReference type="Pfam" id="PF18884">
    <property type="entry name" value="TSP3_bac"/>
    <property type="match status" value="3"/>
</dbReference>
<dbReference type="CDD" id="cd00146">
    <property type="entry name" value="PKD"/>
    <property type="match status" value="1"/>
</dbReference>
<dbReference type="SMART" id="SM00089">
    <property type="entry name" value="PKD"/>
    <property type="match status" value="1"/>
</dbReference>
<sequence length="1243" mass="134680">MKYRISIINLIVLITLAQFSWASTDYTYDEANQLTGITYANGANTDFVYDNIGNRLIKTDMVTGGGQNSAPPATTSPNPATGSTGVATIINLSWAAVQDPEPGDSVIYQLYLGETQNPPLIYSGTQTNYSFDAANRLGSNTTYYWKIVTRDNHHAETTGPLWNFTTQSEPPVAQIEVDKTDGWAPYTIHLRDVSTAYDADDQIISRRWDLGGLRGIPVSAEEFNLTVREVGIYTITLTVTNKIGATDSTSIIVYGDADSDGDGLGNLRENELGTDPNNPDTDGDGLTDGEEVNQYGTDPLNQDTDNDELDDYTEINITGTDPLNPDTDGDGIPDGQDQFPAGFIQNDDFETGDFSRLLWRTRGDGTWTVTNNQAQSGTYAAEAPESLEDNQSAILEVSGYIAGTIQFAYKVSSETNDYLRFYIDGIQQDAWSGEVPWTASKYYHVTAGLHTFRWEYSKNSSLSEGADSAWIDHFIHIQHSLLEVTDNWDTVSLYSMDATPMVLAGIPTDRDTEQGVVRLENVTADSFDMHFQEWDYLDGIHEIESVPYLVLKQGRQIMPDGSILETGNLSLDGTGNWVPQSFSGAFDDTPKLFLTIQTFNDNQAVTARARNVTATGFEAALFEQESLMDGHATETVGYLAVYAPDDSNLSTYLQSLSMTHDWTQIGATGLKLEEEQSQDTEVTHSSETVDVLMLGGGVYAQDVTHTEPDTITLRRSTMATIHAIAEGGNWNEASTWVEGRVPAEDDVVEINGLVRLNVSSTIGGLVVTSGAILDNASRYYTLTINGDFVNNGTIQNQDNSTSSAYRFYINVSGNITNNGVWRNYQLALIGTDARAIEGSAAIDATYVKIADNLEIANSVEFSGFIFFDNTTLTINSPNIISGGATGTGIVNGTGLLRLTGDIQSSSNLSGNIPELQITGTDQNISGSLTFSDIRILGTRQNISGTLTANTVTIGGSETQRITNQTVINGSLVVAEDTILDNASRYYTLTINGDLVNNGTIQNRDNSTSSSYRFYINVSGNITNNGVWRNYQLALIGTDARAIEGSAAIDATYVKIADNLEIANSVEFSGFIFFDNTTLTINSPNIISGGATGTGIVNGTGLLRLTGDIQSSSNLSGNIPELQITGTDQNISGSLTFSDIRILGTRQNISGTLTANTVTIGGSETQRITNQTVINGSLVVAEDTILDNASRYYTLTINGDLVNNGTIQNRDNSTSSSYRFYINVSGNITNNGVWRNYQLALIGT</sequence>
<dbReference type="Gene3D" id="2.60.40.10">
    <property type="entry name" value="Immunoglobulins"/>
    <property type="match status" value="2"/>
</dbReference>
<comment type="subcellular location">
    <subcellularLocation>
        <location evidence="1">Secreted</location>
    </subcellularLocation>
</comment>
<feature type="domain" description="PKD" evidence="7">
    <location>
        <begin position="195"/>
        <end position="253"/>
    </location>
</feature>
<dbReference type="Proteomes" id="UP000030428">
    <property type="component" value="Unassembled WGS sequence"/>
</dbReference>
<gene>
    <name evidence="8" type="ORF">PN36_29240</name>
</gene>
<dbReference type="PANTHER" id="PTHR37467:SF1">
    <property type="entry name" value="EXPORTED CALCIUM-BINDING GLYCOPROTEIN"/>
    <property type="match status" value="1"/>
</dbReference>
<proteinExistence type="predicted"/>
<evidence type="ECO:0000256" key="5">
    <source>
        <dbReference type="SAM" id="MobiDB-lite"/>
    </source>
</evidence>
<dbReference type="AlphaFoldDB" id="A0A4E0QSB0"/>
<feature type="region of interest" description="Disordered" evidence="5">
    <location>
        <begin position="263"/>
        <end position="348"/>
    </location>
</feature>
<dbReference type="PROSITE" id="PS50093">
    <property type="entry name" value="PKD"/>
    <property type="match status" value="1"/>
</dbReference>
<evidence type="ECO:0000256" key="4">
    <source>
        <dbReference type="ARBA" id="ARBA00022837"/>
    </source>
</evidence>
<evidence type="ECO:0000256" key="3">
    <source>
        <dbReference type="ARBA" id="ARBA00022729"/>
    </source>
</evidence>
<dbReference type="GO" id="GO:0005509">
    <property type="term" value="F:calcium ion binding"/>
    <property type="evidence" value="ECO:0007669"/>
    <property type="project" value="InterPro"/>
</dbReference>
<name>A0A4E0QSB0_9GAMM</name>
<dbReference type="InterPro" id="IPR028974">
    <property type="entry name" value="TSP_type-3_rpt"/>
</dbReference>
<dbReference type="InterPro" id="IPR000601">
    <property type="entry name" value="PKD_dom"/>
</dbReference>
<feature type="chain" id="PRO_5020041719" description="PKD domain-containing protein" evidence="6">
    <location>
        <begin position="23"/>
        <end position="1243"/>
    </location>
</feature>
<feature type="compositionally biased region" description="Acidic residues" evidence="5">
    <location>
        <begin position="281"/>
        <end position="291"/>
    </location>
</feature>
<keyword evidence="3 6" id="KW-0732">Signal</keyword>
<keyword evidence="4" id="KW-0106">Calcium</keyword>
<evidence type="ECO:0000313" key="8">
    <source>
        <dbReference type="EMBL" id="TGO02175.1"/>
    </source>
</evidence>